<dbReference type="GO" id="GO:0016491">
    <property type="term" value="F:oxidoreductase activity"/>
    <property type="evidence" value="ECO:0007669"/>
    <property type="project" value="UniProtKB-KW"/>
</dbReference>
<dbReference type="PANTHER" id="PTHR43544:SF7">
    <property type="entry name" value="NADB-LER2"/>
    <property type="match status" value="1"/>
</dbReference>
<dbReference type="Proteomes" id="UP001152759">
    <property type="component" value="Chromosome 4"/>
</dbReference>
<evidence type="ECO:0000256" key="3">
    <source>
        <dbReference type="RuleBase" id="RU000363"/>
    </source>
</evidence>
<evidence type="ECO:0000313" key="5">
    <source>
        <dbReference type="Proteomes" id="UP001152759"/>
    </source>
</evidence>
<name>A0A9P0F4X8_BEMTA</name>
<dbReference type="GO" id="GO:0005737">
    <property type="term" value="C:cytoplasm"/>
    <property type="evidence" value="ECO:0007669"/>
    <property type="project" value="TreeGrafter"/>
</dbReference>
<evidence type="ECO:0000256" key="1">
    <source>
        <dbReference type="ARBA" id="ARBA00022857"/>
    </source>
</evidence>
<dbReference type="SUPFAM" id="SSF51735">
    <property type="entry name" value="NAD(P)-binding Rossmann-fold domains"/>
    <property type="match status" value="1"/>
</dbReference>
<dbReference type="EMBL" id="OU963865">
    <property type="protein sequence ID" value="CAH0389133.1"/>
    <property type="molecule type" value="Genomic_DNA"/>
</dbReference>
<gene>
    <name evidence="4" type="ORF">BEMITA_LOCUS7995</name>
</gene>
<proteinExistence type="inferred from homology"/>
<comment type="similarity">
    <text evidence="3">Belongs to the short-chain dehydrogenases/reductases (SDR) family.</text>
</comment>
<evidence type="ECO:0008006" key="6">
    <source>
        <dbReference type="Google" id="ProtNLM"/>
    </source>
</evidence>
<protein>
    <recommendedName>
        <fullName evidence="6">C-factor</fullName>
    </recommendedName>
</protein>
<keyword evidence="2" id="KW-0560">Oxidoreductase</keyword>
<dbReference type="PRINTS" id="PR00081">
    <property type="entry name" value="GDHRDH"/>
</dbReference>
<dbReference type="InterPro" id="IPR051468">
    <property type="entry name" value="Fungal_SecMetab_SDRs"/>
</dbReference>
<dbReference type="Gene3D" id="3.40.50.720">
    <property type="entry name" value="NAD(P)-binding Rossmann-like Domain"/>
    <property type="match status" value="1"/>
</dbReference>
<organism evidence="4 5">
    <name type="scientific">Bemisia tabaci</name>
    <name type="common">Sweetpotato whitefly</name>
    <name type="synonym">Aleurodes tabaci</name>
    <dbReference type="NCBI Taxonomy" id="7038"/>
    <lineage>
        <taxon>Eukaryota</taxon>
        <taxon>Metazoa</taxon>
        <taxon>Ecdysozoa</taxon>
        <taxon>Arthropoda</taxon>
        <taxon>Hexapoda</taxon>
        <taxon>Insecta</taxon>
        <taxon>Pterygota</taxon>
        <taxon>Neoptera</taxon>
        <taxon>Paraneoptera</taxon>
        <taxon>Hemiptera</taxon>
        <taxon>Sternorrhyncha</taxon>
        <taxon>Aleyrodoidea</taxon>
        <taxon>Aleyrodidae</taxon>
        <taxon>Aleyrodinae</taxon>
        <taxon>Bemisia</taxon>
    </lineage>
</organism>
<evidence type="ECO:0000256" key="2">
    <source>
        <dbReference type="ARBA" id="ARBA00023002"/>
    </source>
</evidence>
<evidence type="ECO:0000313" key="4">
    <source>
        <dbReference type="EMBL" id="CAH0389133.1"/>
    </source>
</evidence>
<keyword evidence="5" id="KW-1185">Reference proteome</keyword>
<dbReference type="InterPro" id="IPR002347">
    <property type="entry name" value="SDR_fam"/>
</dbReference>
<dbReference type="InterPro" id="IPR036291">
    <property type="entry name" value="NAD(P)-bd_dom_sf"/>
</dbReference>
<reference evidence="4" key="1">
    <citation type="submission" date="2021-12" db="EMBL/GenBank/DDBJ databases">
        <authorList>
            <person name="King R."/>
        </authorList>
    </citation>
    <scope>NUCLEOTIDE SEQUENCE</scope>
</reference>
<sequence>MTEIYSVLITGASRGIGLEFVRQFLSDSSVQCRIIIAACRSPENADALQELKNSSSKIHILKLDVNQFETYDHFATEVAEIVGNKGLTLLINNAGVATSLSNKLADITPEKFISVLKTNSVAPVLVTKALYPLLKQAAQVQSKNIDGFSVKRAAVINISSVAGSISRNIGNYKCWCYRESKAALNMSTKSLAIELGKDGILVESFHPGFVDTDMTSSIKEGGQHQKISAFDSVKGMITVMLRLSEKNKEGFYDYNGEIITF</sequence>
<dbReference type="PANTHER" id="PTHR43544">
    <property type="entry name" value="SHORT-CHAIN DEHYDROGENASE/REDUCTASE"/>
    <property type="match status" value="1"/>
</dbReference>
<dbReference type="Pfam" id="PF00106">
    <property type="entry name" value="adh_short"/>
    <property type="match status" value="1"/>
</dbReference>
<dbReference type="CDD" id="cd05325">
    <property type="entry name" value="carb_red_sniffer_like_SDR_c"/>
    <property type="match status" value="1"/>
</dbReference>
<keyword evidence="1" id="KW-0521">NADP</keyword>
<accession>A0A9P0F4X8</accession>
<dbReference type="PRINTS" id="PR00080">
    <property type="entry name" value="SDRFAMILY"/>
</dbReference>
<dbReference type="AlphaFoldDB" id="A0A9P0F4X8"/>